<dbReference type="EMBL" id="JACHIR010000001">
    <property type="protein sequence ID" value="MBB5889814.1"/>
    <property type="molecule type" value="Genomic_DNA"/>
</dbReference>
<sequence>MSVPRICQPAGLTVVAPNDTDPRGVTSDPNITLPWNLGAVDDSAQPHGLIVGAVTAGPAPAD</sequence>
<comment type="caution">
    <text evidence="1">The sequence shown here is derived from an EMBL/GenBank/DDBJ whole genome shotgun (WGS) entry which is preliminary data.</text>
</comment>
<evidence type="ECO:0000313" key="1">
    <source>
        <dbReference type="EMBL" id="MBB5889814.1"/>
    </source>
</evidence>
<evidence type="ECO:0000313" key="2">
    <source>
        <dbReference type="Proteomes" id="UP000585638"/>
    </source>
</evidence>
<name>A0A7W9KBZ0_9PSEU</name>
<dbReference type="AlphaFoldDB" id="A0A7W9KBZ0"/>
<proteinExistence type="predicted"/>
<gene>
    <name evidence="1" type="ORF">BJ998_001010</name>
</gene>
<protein>
    <submittedName>
        <fullName evidence="1">Uncharacterized protein</fullName>
    </submittedName>
</protein>
<organism evidence="1 2">
    <name type="scientific">Kutzneria kofuensis</name>
    <dbReference type="NCBI Taxonomy" id="103725"/>
    <lineage>
        <taxon>Bacteria</taxon>
        <taxon>Bacillati</taxon>
        <taxon>Actinomycetota</taxon>
        <taxon>Actinomycetes</taxon>
        <taxon>Pseudonocardiales</taxon>
        <taxon>Pseudonocardiaceae</taxon>
        <taxon>Kutzneria</taxon>
    </lineage>
</organism>
<reference evidence="1 2" key="1">
    <citation type="submission" date="2020-08" db="EMBL/GenBank/DDBJ databases">
        <title>Sequencing the genomes of 1000 actinobacteria strains.</title>
        <authorList>
            <person name="Klenk H.-P."/>
        </authorList>
    </citation>
    <scope>NUCLEOTIDE SEQUENCE [LARGE SCALE GENOMIC DNA]</scope>
    <source>
        <strain evidence="1 2">DSM 43851</strain>
    </source>
</reference>
<keyword evidence="2" id="KW-1185">Reference proteome</keyword>
<dbReference type="Proteomes" id="UP000585638">
    <property type="component" value="Unassembled WGS sequence"/>
</dbReference>
<accession>A0A7W9KBZ0</accession>
<dbReference type="RefSeq" id="WP_184858893.1">
    <property type="nucleotide sequence ID" value="NZ_BAAAWY010000054.1"/>
</dbReference>